<dbReference type="SMART" id="SM01340">
    <property type="entry name" value="DNA_mis_repair"/>
    <property type="match status" value="1"/>
</dbReference>
<dbReference type="NCBIfam" id="TIGR00585">
    <property type="entry name" value="mutl"/>
    <property type="match status" value="1"/>
</dbReference>
<dbReference type="GO" id="GO:0030983">
    <property type="term" value="F:mismatched DNA binding"/>
    <property type="evidence" value="ECO:0007669"/>
    <property type="project" value="InterPro"/>
</dbReference>
<dbReference type="Gene3D" id="3.30.1370.100">
    <property type="entry name" value="MutL, C-terminal domain, regulatory subdomain"/>
    <property type="match status" value="1"/>
</dbReference>
<dbReference type="PANTHER" id="PTHR10073:SF52">
    <property type="entry name" value="MISMATCH REPAIR ENDONUCLEASE PMS2"/>
    <property type="match status" value="1"/>
</dbReference>
<feature type="region of interest" description="Disordered" evidence="3">
    <location>
        <begin position="830"/>
        <end position="878"/>
    </location>
</feature>
<dbReference type="GO" id="GO:0016887">
    <property type="term" value="F:ATP hydrolysis activity"/>
    <property type="evidence" value="ECO:0007669"/>
    <property type="project" value="InterPro"/>
</dbReference>
<comment type="caution">
    <text evidence="6">The sequence shown here is derived from an EMBL/GenBank/DDBJ whole genome shotgun (WGS) entry which is preliminary data.</text>
</comment>
<feature type="domain" description="DNA mismatch repair protein S5" evidence="5">
    <location>
        <begin position="255"/>
        <end position="378"/>
    </location>
</feature>
<dbReference type="InterPro" id="IPR038973">
    <property type="entry name" value="MutL/Mlh/Pms-like"/>
</dbReference>
<feature type="region of interest" description="Disordered" evidence="3">
    <location>
        <begin position="393"/>
        <end position="502"/>
    </location>
</feature>
<dbReference type="InterPro" id="IPR002099">
    <property type="entry name" value="MutL/Mlh/PMS"/>
</dbReference>
<dbReference type="InterPro" id="IPR036890">
    <property type="entry name" value="HATPase_C_sf"/>
</dbReference>
<comment type="similarity">
    <text evidence="1">Belongs to the DNA mismatch repair MutL/HexB family.</text>
</comment>
<dbReference type="Gene3D" id="3.30.565.10">
    <property type="entry name" value="Histidine kinase-like ATPase, C-terminal domain"/>
    <property type="match status" value="1"/>
</dbReference>
<dbReference type="STRING" id="765915.A0A1Y2HI41"/>
<feature type="compositionally biased region" description="Low complexity" evidence="3">
    <location>
        <begin position="402"/>
        <end position="414"/>
    </location>
</feature>
<name>A0A1Y2HI41_9FUNG</name>
<dbReference type="Gene3D" id="3.30.1540.20">
    <property type="entry name" value="MutL, C-terminal domain, dimerisation subdomain"/>
    <property type="match status" value="1"/>
</dbReference>
<dbReference type="InterPro" id="IPR042121">
    <property type="entry name" value="MutL_C_regsub"/>
</dbReference>
<dbReference type="EMBL" id="MCFL01000030">
    <property type="protein sequence ID" value="ORZ34225.1"/>
    <property type="molecule type" value="Genomic_DNA"/>
</dbReference>
<feature type="compositionally biased region" description="Low complexity" evidence="3">
    <location>
        <begin position="444"/>
        <end position="467"/>
    </location>
</feature>
<dbReference type="GO" id="GO:0005524">
    <property type="term" value="F:ATP binding"/>
    <property type="evidence" value="ECO:0007669"/>
    <property type="project" value="InterPro"/>
</dbReference>
<evidence type="ECO:0000259" key="5">
    <source>
        <dbReference type="SMART" id="SM01340"/>
    </source>
</evidence>
<reference evidence="6 7" key="1">
    <citation type="submission" date="2016-07" db="EMBL/GenBank/DDBJ databases">
        <title>Pervasive Adenine N6-methylation of Active Genes in Fungi.</title>
        <authorList>
            <consortium name="DOE Joint Genome Institute"/>
            <person name="Mondo S.J."/>
            <person name="Dannebaum R.O."/>
            <person name="Kuo R.C."/>
            <person name="Labutti K."/>
            <person name="Haridas S."/>
            <person name="Kuo A."/>
            <person name="Salamov A."/>
            <person name="Ahrendt S.R."/>
            <person name="Lipzen A."/>
            <person name="Sullivan W."/>
            <person name="Andreopoulos W.B."/>
            <person name="Clum A."/>
            <person name="Lindquist E."/>
            <person name="Daum C."/>
            <person name="Ramamoorthy G.K."/>
            <person name="Gryganskyi A."/>
            <person name="Culley D."/>
            <person name="Magnuson J.K."/>
            <person name="James T.Y."/>
            <person name="O'Malley M.A."/>
            <person name="Stajich J.E."/>
            <person name="Spatafora J.W."/>
            <person name="Visel A."/>
            <person name="Grigoriev I.V."/>
        </authorList>
    </citation>
    <scope>NUCLEOTIDE SEQUENCE [LARGE SCALE GENOMIC DNA]</scope>
    <source>
        <strain evidence="6 7">PL171</strain>
    </source>
</reference>
<dbReference type="Pfam" id="PF08676">
    <property type="entry name" value="MutL_C"/>
    <property type="match status" value="1"/>
</dbReference>
<evidence type="ECO:0008006" key="8">
    <source>
        <dbReference type="Google" id="ProtNLM"/>
    </source>
</evidence>
<evidence type="ECO:0000313" key="7">
    <source>
        <dbReference type="Proteomes" id="UP000193411"/>
    </source>
</evidence>
<evidence type="ECO:0000256" key="3">
    <source>
        <dbReference type="SAM" id="MobiDB-lite"/>
    </source>
</evidence>
<evidence type="ECO:0000256" key="1">
    <source>
        <dbReference type="ARBA" id="ARBA00006082"/>
    </source>
</evidence>
<dbReference type="GO" id="GO:0140664">
    <property type="term" value="F:ATP-dependent DNA damage sensor activity"/>
    <property type="evidence" value="ECO:0007669"/>
    <property type="project" value="InterPro"/>
</dbReference>
<dbReference type="InterPro" id="IPR020568">
    <property type="entry name" value="Ribosomal_Su5_D2-typ_SF"/>
</dbReference>
<proteinExistence type="inferred from homology"/>
<protein>
    <recommendedName>
        <fullName evidence="8">MutL C-terminal dimerisation domain-containing protein</fullName>
    </recommendedName>
</protein>
<dbReference type="CDD" id="cd16926">
    <property type="entry name" value="HATPase_MutL-MLH-PMS-like"/>
    <property type="match status" value="1"/>
</dbReference>
<dbReference type="PANTHER" id="PTHR10073">
    <property type="entry name" value="DNA MISMATCH REPAIR PROTEIN MLH, PMS, MUTL"/>
    <property type="match status" value="1"/>
</dbReference>
<dbReference type="InterPro" id="IPR042120">
    <property type="entry name" value="MutL_C_dimsub"/>
</dbReference>
<dbReference type="SUPFAM" id="SSF54211">
    <property type="entry name" value="Ribosomal protein S5 domain 2-like"/>
    <property type="match status" value="1"/>
</dbReference>
<dbReference type="InterPro" id="IPR014790">
    <property type="entry name" value="MutL_C"/>
</dbReference>
<dbReference type="SMART" id="SM00853">
    <property type="entry name" value="MutL_C"/>
    <property type="match status" value="1"/>
</dbReference>
<dbReference type="AlphaFoldDB" id="A0A1Y2HI41"/>
<dbReference type="Pfam" id="PF13589">
    <property type="entry name" value="HATPase_c_3"/>
    <property type="match status" value="1"/>
</dbReference>
<keyword evidence="2" id="KW-0227">DNA damage</keyword>
<feature type="compositionally biased region" description="Polar residues" evidence="3">
    <location>
        <begin position="416"/>
        <end position="443"/>
    </location>
</feature>
<dbReference type="SUPFAM" id="SSF118116">
    <property type="entry name" value="DNA mismatch repair protein MutL"/>
    <property type="match status" value="1"/>
</dbReference>
<keyword evidence="7" id="KW-1185">Reference proteome</keyword>
<organism evidence="6 7">
    <name type="scientific">Catenaria anguillulae PL171</name>
    <dbReference type="NCBI Taxonomy" id="765915"/>
    <lineage>
        <taxon>Eukaryota</taxon>
        <taxon>Fungi</taxon>
        <taxon>Fungi incertae sedis</taxon>
        <taxon>Blastocladiomycota</taxon>
        <taxon>Blastocladiomycetes</taxon>
        <taxon>Blastocladiales</taxon>
        <taxon>Catenariaceae</taxon>
        <taxon>Catenaria</taxon>
    </lineage>
</organism>
<accession>A0A1Y2HI41</accession>
<sequence>MKPLSSSSSTLPSNSLAAARAGRVGVTSNSKHVQALPTDAVSRISAHQVIADLATAIKELVDNAIDAGATRIDVRLVNHGLDSFSVTDNGSGIPPADHALVATQSATSKLRSMDDLDAVMAGGSLGFRGQAMHALCALSQQVIITTRAEEMTVAAAKLVFDKEGKLVSSSPISATRGTTVQVQGLFAALPVRASELKANAKREFAKTVALLQHYAVSCVKQRIMVTHIMGGRLSTIFATPIPPVNGDPKPLTANLAAVFDASAVRQWAAVEWTMDRRAITITGGICVGPTNARPASDRQFVFVNKRPVDIPKLSKLVTQVYRELYPEKRSQYPVFVLDMVVPAGEVDVNVTPDKRTVMLWREGDVLAGFRDYLTSSILAPTSTTLSVNSLTQPDNSDDILAPSSSPFSSQSDQPLAYTSQSRFQSPVHSQSCSHQTPKTGLRQSRSTPLSSSAASSTTPSIVTPTSLRLKRRLAALTASPTPASKTRRLIPPASGPVPARSSALRSEDAACLDADDDSADMMMVDSSALQNGCCNHQDGQDDNPSTFDPIDPEVQRSLSKSDFAGMRVIGQFNLGFIVTQHGSDLYLVDQHAADEKSTFERLLAQHHGETDGGNGIQRLVRPIPVMVPPDLVHVALDDPRVTASGFHVSERNAEEEAVAAFGQVWLDAVPVDARGRPLGPADFLDAIARLRDEPMAANPDASTNTKRVVTDRDRAALASRACRTSVMIGTPLDHKRMVRIVRRLAEMDHPWNCPHGRPTVRHLMDLKDVENWRESVLEMVAPVEAEEDQVDAVQEDEYVPRMERWKRRYRQQVLNGTPMTWSGSFLDDMGGESWDEETSSTPTDIQAAAIGDDGPGEAIVLDSDQEDEAHDGPEMLLA</sequence>
<feature type="domain" description="MutL C-terminal dimerisation" evidence="4">
    <location>
        <begin position="568"/>
        <end position="732"/>
    </location>
</feature>
<dbReference type="InterPro" id="IPR037198">
    <property type="entry name" value="MutL_C_sf"/>
</dbReference>
<dbReference type="Gene3D" id="3.30.230.10">
    <property type="match status" value="1"/>
</dbReference>
<evidence type="ECO:0000259" key="4">
    <source>
        <dbReference type="SMART" id="SM00853"/>
    </source>
</evidence>
<dbReference type="InterPro" id="IPR014721">
    <property type="entry name" value="Ribsml_uS5_D2-typ_fold_subgr"/>
</dbReference>
<dbReference type="Pfam" id="PF01119">
    <property type="entry name" value="DNA_mis_repair"/>
    <property type="match status" value="1"/>
</dbReference>
<dbReference type="OrthoDB" id="10263226at2759"/>
<evidence type="ECO:0000313" key="6">
    <source>
        <dbReference type="EMBL" id="ORZ34225.1"/>
    </source>
</evidence>
<gene>
    <name evidence="6" type="ORF">BCR44DRAFT_1436809</name>
</gene>
<evidence type="ECO:0000256" key="2">
    <source>
        <dbReference type="ARBA" id="ARBA00022763"/>
    </source>
</evidence>
<dbReference type="InterPro" id="IPR013507">
    <property type="entry name" value="DNA_mismatch_S5_2-like"/>
</dbReference>
<dbReference type="Proteomes" id="UP000193411">
    <property type="component" value="Unassembled WGS sequence"/>
</dbReference>
<dbReference type="GO" id="GO:0032389">
    <property type="term" value="C:MutLalpha complex"/>
    <property type="evidence" value="ECO:0007669"/>
    <property type="project" value="TreeGrafter"/>
</dbReference>
<dbReference type="SUPFAM" id="SSF55874">
    <property type="entry name" value="ATPase domain of HSP90 chaperone/DNA topoisomerase II/histidine kinase"/>
    <property type="match status" value="1"/>
</dbReference>
<dbReference type="GO" id="GO:0006298">
    <property type="term" value="P:mismatch repair"/>
    <property type="evidence" value="ECO:0007669"/>
    <property type="project" value="InterPro"/>
</dbReference>